<protein>
    <recommendedName>
        <fullName evidence="3">dTDP-4-dehydrorhamnose 3,5-epimerase</fullName>
        <ecNumber evidence="3">5.1.3.13</ecNumber>
    </recommendedName>
    <alternativeName>
        <fullName evidence="3">Thymidine diphospho-4-keto-rhamnose 3,5-epimerase</fullName>
    </alternativeName>
</protein>
<comment type="catalytic activity">
    <reaction evidence="3">
        <text>dTDP-4-dehydro-6-deoxy-alpha-D-glucose = dTDP-4-dehydro-beta-L-rhamnose</text>
        <dbReference type="Rhea" id="RHEA:16969"/>
        <dbReference type="ChEBI" id="CHEBI:57649"/>
        <dbReference type="ChEBI" id="CHEBI:62830"/>
        <dbReference type="EC" id="5.1.3.13"/>
    </reaction>
</comment>
<accession>A0AAU6R682</accession>
<dbReference type="GO" id="GO:0005829">
    <property type="term" value="C:cytosol"/>
    <property type="evidence" value="ECO:0007669"/>
    <property type="project" value="TreeGrafter"/>
</dbReference>
<feature type="active site" description="Proton donor" evidence="1">
    <location>
        <position position="132"/>
    </location>
</feature>
<dbReference type="GO" id="GO:0000271">
    <property type="term" value="P:polysaccharide biosynthetic process"/>
    <property type="evidence" value="ECO:0007669"/>
    <property type="project" value="TreeGrafter"/>
</dbReference>
<comment type="similarity">
    <text evidence="3">Belongs to the dTDP-4-dehydrorhamnose 3,5-epimerase family.</text>
</comment>
<dbReference type="Pfam" id="PF00908">
    <property type="entry name" value="dTDP_sugar_isom"/>
    <property type="match status" value="1"/>
</dbReference>
<dbReference type="EC" id="5.1.3.13" evidence="3"/>
<dbReference type="RefSeq" id="WP_208678363.1">
    <property type="nucleotide sequence ID" value="NZ_CP034671.2"/>
</dbReference>
<comment type="subunit">
    <text evidence="3">Homodimer.</text>
</comment>
<dbReference type="InterPro" id="IPR014710">
    <property type="entry name" value="RmlC-like_jellyroll"/>
</dbReference>
<name>A0AAU6R682_SYNEL</name>
<dbReference type="SUPFAM" id="SSF51182">
    <property type="entry name" value="RmlC-like cupins"/>
    <property type="match status" value="1"/>
</dbReference>
<sequence length="184" mass="21045">MKFTPTTLDGSYLIDLDAKEDERGFFARCFCKNEFYNHGLNAQWVQINNSLTKGKGTLRGLHFQYPPHAEVKLVRCLTGKIWDVIVDLRLGSNTYGQWFGAELSGINRTMMYVPKGFAHGFISLEDNSEILYLVSEFYSPSSEETLIWNDENVSINWPLQPLLISSKDSKAKKLQEIDPITIQE</sequence>
<evidence type="ECO:0000256" key="3">
    <source>
        <dbReference type="RuleBase" id="RU364069"/>
    </source>
</evidence>
<dbReference type="EMBL" id="CP034671">
    <property type="protein sequence ID" value="WZE38214.1"/>
    <property type="molecule type" value="Genomic_DNA"/>
</dbReference>
<dbReference type="NCBIfam" id="TIGR01221">
    <property type="entry name" value="rmlC"/>
    <property type="match status" value="1"/>
</dbReference>
<gene>
    <name evidence="4" type="primary">rfbC</name>
    <name evidence="4" type="ORF">EKO22_10455</name>
</gene>
<dbReference type="GO" id="GO:0019305">
    <property type="term" value="P:dTDP-rhamnose biosynthetic process"/>
    <property type="evidence" value="ECO:0007669"/>
    <property type="project" value="UniProtKB-UniRule"/>
</dbReference>
<evidence type="ECO:0000256" key="1">
    <source>
        <dbReference type="PIRSR" id="PIRSR600888-1"/>
    </source>
</evidence>
<keyword evidence="3 4" id="KW-0413">Isomerase</keyword>
<dbReference type="GO" id="GO:0008830">
    <property type="term" value="F:dTDP-4-dehydrorhamnose 3,5-epimerase activity"/>
    <property type="evidence" value="ECO:0007669"/>
    <property type="project" value="UniProtKB-UniRule"/>
</dbReference>
<comment type="pathway">
    <text evidence="3">Carbohydrate biosynthesis; dTDP-L-rhamnose biosynthesis.</text>
</comment>
<dbReference type="InterPro" id="IPR000888">
    <property type="entry name" value="RmlC-like"/>
</dbReference>
<reference evidence="4" key="1">
    <citation type="submission" date="2024-01" db="EMBL/GenBank/DDBJ databases">
        <title>Synechococcus elongatus PCC 11802, a close yet different native of Synechococcus elongatus PCC 11801.</title>
        <authorList>
            <person name="Jaiswal D."/>
            <person name="Sengupta A."/>
            <person name="Sengupta S."/>
            <person name="Pakrasi H.B."/>
            <person name="Wangikar P."/>
        </authorList>
    </citation>
    <scope>NUCLEOTIDE SEQUENCE</scope>
    <source>
        <strain evidence="4">PCC 11802</strain>
    </source>
</reference>
<dbReference type="PANTHER" id="PTHR21047:SF2">
    <property type="entry name" value="THYMIDINE DIPHOSPHO-4-KETO-RHAMNOSE 3,5-EPIMERASE"/>
    <property type="match status" value="1"/>
</dbReference>
<dbReference type="PANTHER" id="PTHR21047">
    <property type="entry name" value="DTDP-6-DEOXY-D-GLUCOSE-3,5 EPIMERASE"/>
    <property type="match status" value="1"/>
</dbReference>
<dbReference type="CDD" id="cd00438">
    <property type="entry name" value="cupin_RmlC"/>
    <property type="match status" value="1"/>
</dbReference>
<dbReference type="AlphaFoldDB" id="A0AAU6R682"/>
<comment type="function">
    <text evidence="3">Catalyzes the epimerization of the C3' and C5'positions of dTDP-6-deoxy-D-xylo-4-hexulose, forming dTDP-6-deoxy-L-lyxo-4-hexulose.</text>
</comment>
<dbReference type="InterPro" id="IPR011051">
    <property type="entry name" value="RmlC_Cupin_sf"/>
</dbReference>
<proteinExistence type="inferred from homology"/>
<feature type="active site" description="Proton acceptor" evidence="1">
    <location>
        <position position="62"/>
    </location>
</feature>
<evidence type="ECO:0000313" key="4">
    <source>
        <dbReference type="EMBL" id="WZE38214.1"/>
    </source>
</evidence>
<organism evidence="4">
    <name type="scientific">Synechococcus elongatus PCC 11802</name>
    <dbReference type="NCBI Taxonomy" id="2283154"/>
    <lineage>
        <taxon>Bacteria</taxon>
        <taxon>Bacillati</taxon>
        <taxon>Cyanobacteriota</taxon>
        <taxon>Cyanophyceae</taxon>
        <taxon>Synechococcales</taxon>
        <taxon>Synechococcaceae</taxon>
        <taxon>Synechococcus</taxon>
    </lineage>
</organism>
<evidence type="ECO:0000256" key="2">
    <source>
        <dbReference type="PIRSR" id="PIRSR600888-3"/>
    </source>
</evidence>
<dbReference type="Gene3D" id="2.60.120.10">
    <property type="entry name" value="Jelly Rolls"/>
    <property type="match status" value="1"/>
</dbReference>
<feature type="site" description="Participates in a stacking interaction with the thymidine ring of dTDP-4-oxo-6-deoxyglucose" evidence="2">
    <location>
        <position position="138"/>
    </location>
</feature>